<proteinExistence type="predicted"/>
<evidence type="ECO:0008006" key="3">
    <source>
        <dbReference type="Google" id="ProtNLM"/>
    </source>
</evidence>
<sequence>MPPFDGMAGLLTEIFGAPVLFRPALEEPRTVASVFRETPIEVTDSDGRAVLIVAPTWRVRRDLVPEVARGDRIEPGNGKVYEIVNAQPGGSPAGDAFWLCELEEERA</sequence>
<protein>
    <recommendedName>
        <fullName evidence="3">Head-tail adaptor protein</fullName>
    </recommendedName>
</protein>
<gene>
    <name evidence="1" type="ORF">ACFSGJ_16435</name>
</gene>
<dbReference type="Pfam" id="PF05354">
    <property type="entry name" value="Phage_attach"/>
    <property type="match status" value="1"/>
</dbReference>
<dbReference type="EMBL" id="JBHUGH010000013">
    <property type="protein sequence ID" value="MFD1913803.1"/>
    <property type="molecule type" value="Genomic_DNA"/>
</dbReference>
<dbReference type="Proteomes" id="UP001597353">
    <property type="component" value="Unassembled WGS sequence"/>
</dbReference>
<evidence type="ECO:0000313" key="2">
    <source>
        <dbReference type="Proteomes" id="UP001597353"/>
    </source>
</evidence>
<dbReference type="InterPro" id="IPR053734">
    <property type="entry name" value="Phage_Head-Tail_Connect_sf"/>
</dbReference>
<reference evidence="2" key="1">
    <citation type="journal article" date="2019" name="Int. J. Syst. Evol. Microbiol.">
        <title>The Global Catalogue of Microorganisms (GCM) 10K type strain sequencing project: providing services to taxonomists for standard genome sequencing and annotation.</title>
        <authorList>
            <consortium name="The Broad Institute Genomics Platform"/>
            <consortium name="The Broad Institute Genome Sequencing Center for Infectious Disease"/>
            <person name="Wu L."/>
            <person name="Ma J."/>
        </authorList>
    </citation>
    <scope>NUCLEOTIDE SEQUENCE [LARGE SCALE GENOMIC DNA]</scope>
    <source>
        <strain evidence="2">CGMCC 4.7242</strain>
    </source>
</reference>
<comment type="caution">
    <text evidence="1">The sequence shown here is derived from an EMBL/GenBank/DDBJ whole genome shotgun (WGS) entry which is preliminary data.</text>
</comment>
<keyword evidence="2" id="KW-1185">Reference proteome</keyword>
<organism evidence="1 2">
    <name type="scientific">Halodurantibacterium flavum</name>
    <dbReference type="NCBI Taxonomy" id="1382802"/>
    <lineage>
        <taxon>Bacteria</taxon>
        <taxon>Pseudomonadati</taxon>
        <taxon>Pseudomonadota</taxon>
        <taxon>Alphaproteobacteria</taxon>
        <taxon>Rhodobacterales</taxon>
        <taxon>Paracoccaceae</taxon>
        <taxon>Halodurantibacterium</taxon>
    </lineage>
</organism>
<name>A0ABW4S9L3_9RHOB</name>
<accession>A0ABW4S9L3</accession>
<evidence type="ECO:0000313" key="1">
    <source>
        <dbReference type="EMBL" id="MFD1913803.1"/>
    </source>
</evidence>
<dbReference type="RefSeq" id="WP_390264281.1">
    <property type="nucleotide sequence ID" value="NZ_JBHUGH010000013.1"/>
</dbReference>
<dbReference type="Gene3D" id="2.40.10.180">
    <property type="entry name" value="Phage tail proteins"/>
    <property type="match status" value="1"/>
</dbReference>
<dbReference type="InterPro" id="IPR008018">
    <property type="entry name" value="Phage_tail_attach_FII"/>
</dbReference>